<feature type="domain" description="Aminoacyl-tRNA synthetase class I anticodon-binding" evidence="9">
    <location>
        <begin position="349"/>
        <end position="483"/>
    </location>
</feature>
<dbReference type="Proteomes" id="UP000178615">
    <property type="component" value="Unassembled WGS sequence"/>
</dbReference>
<dbReference type="CDD" id="cd00808">
    <property type="entry name" value="GluRS_core"/>
    <property type="match status" value="1"/>
</dbReference>
<dbReference type="Gene3D" id="3.40.50.620">
    <property type="entry name" value="HUPs"/>
    <property type="match status" value="1"/>
</dbReference>
<feature type="short sequence motif" description="'KMSKS' region" evidence="7">
    <location>
        <begin position="253"/>
        <end position="257"/>
    </location>
</feature>
<dbReference type="PRINTS" id="PR00987">
    <property type="entry name" value="TRNASYNTHGLU"/>
</dbReference>
<keyword evidence="3 7" id="KW-0547">Nucleotide-binding</keyword>
<comment type="subunit">
    <text evidence="7">Monomer.</text>
</comment>
<accession>A0A1F4ULB0</accession>
<dbReference type="GO" id="GO:0006424">
    <property type="term" value="P:glutamyl-tRNA aminoacylation"/>
    <property type="evidence" value="ECO:0007669"/>
    <property type="project" value="UniProtKB-UniRule"/>
</dbReference>
<gene>
    <name evidence="7" type="primary">gltX</name>
    <name evidence="10" type="ORF">A2V49_04505</name>
</gene>
<evidence type="ECO:0000256" key="2">
    <source>
        <dbReference type="ARBA" id="ARBA00022598"/>
    </source>
</evidence>
<dbReference type="AlphaFoldDB" id="A0A1F4ULB0"/>
<dbReference type="InterPro" id="IPR033910">
    <property type="entry name" value="GluRS_core"/>
</dbReference>
<feature type="domain" description="Glutamyl/glutaminyl-tRNA synthetase class Ib catalytic" evidence="8">
    <location>
        <begin position="4"/>
        <end position="323"/>
    </location>
</feature>
<sequence length="488" mass="57682">MSNIRARMAPSPTGEYHIGHIRTVLYNYAFCKKEKGKFIIRIEDTDQERYVEGAVERILDVILDYKLDWDEGPGKEGEYGPYIQSQRLDLYKKYAKELVEKGHAYYCFCTKERLDSMREEQQKKGLSKTMYDGHCRNLSKTDVEKSLINNISYVVRLKVPQNEKISFDDAVYGHLEFNSNEVDDSILLKSDGFPTYHLGVVIDDHLMRITHVMRGNDWLPSTPKHILLYKYFGWDLPVFVHLPNLKEKGENRKLSKRYGAVYAVDFLKEGYLVDALINFLMFLGWNPGTEKEIYTMEEFIRDFDIERIHKTDLVAFDREKLLWLNGYYIRQMKPENLYNELKLWSKKFNIDLHGNNFDDKYNVKVLGLLQERIKTLSEYVDLSRYFYKNPIIQKNLIDEFTKDTQRSQEILKGLNTIYNNVRKDNWNSENLEKLSHEYIEKNNYKTKEAFMTLRYVITGEKATPPIFDILSILGKEEVLVRLNLSINL</sequence>
<comment type="catalytic activity">
    <reaction evidence="7">
        <text>tRNA(Glu) + L-glutamate + ATP = L-glutamyl-tRNA(Glu) + AMP + diphosphate</text>
        <dbReference type="Rhea" id="RHEA:23540"/>
        <dbReference type="Rhea" id="RHEA-COMP:9663"/>
        <dbReference type="Rhea" id="RHEA-COMP:9680"/>
        <dbReference type="ChEBI" id="CHEBI:29985"/>
        <dbReference type="ChEBI" id="CHEBI:30616"/>
        <dbReference type="ChEBI" id="CHEBI:33019"/>
        <dbReference type="ChEBI" id="CHEBI:78442"/>
        <dbReference type="ChEBI" id="CHEBI:78520"/>
        <dbReference type="ChEBI" id="CHEBI:456215"/>
        <dbReference type="EC" id="6.1.1.17"/>
    </reaction>
</comment>
<dbReference type="InterPro" id="IPR000924">
    <property type="entry name" value="Glu/Gln-tRNA-synth"/>
</dbReference>
<dbReference type="GO" id="GO:0004818">
    <property type="term" value="F:glutamate-tRNA ligase activity"/>
    <property type="evidence" value="ECO:0007669"/>
    <property type="project" value="UniProtKB-UniRule"/>
</dbReference>
<dbReference type="Pfam" id="PF19269">
    <property type="entry name" value="Anticodon_2"/>
    <property type="match status" value="1"/>
</dbReference>
<dbReference type="InterPro" id="IPR045462">
    <property type="entry name" value="aa-tRNA-synth_I_cd-bd"/>
</dbReference>
<dbReference type="GO" id="GO:0005737">
    <property type="term" value="C:cytoplasm"/>
    <property type="evidence" value="ECO:0007669"/>
    <property type="project" value="UniProtKB-SubCell"/>
</dbReference>
<proteinExistence type="inferred from homology"/>
<evidence type="ECO:0000259" key="9">
    <source>
        <dbReference type="Pfam" id="PF19269"/>
    </source>
</evidence>
<comment type="caution">
    <text evidence="7">Lacks conserved residue(s) required for the propagation of feature annotation.</text>
</comment>
<evidence type="ECO:0000256" key="4">
    <source>
        <dbReference type="ARBA" id="ARBA00022840"/>
    </source>
</evidence>
<evidence type="ECO:0000313" key="10">
    <source>
        <dbReference type="EMBL" id="OGC45696.1"/>
    </source>
</evidence>
<feature type="binding site" evidence="7">
    <location>
        <position position="256"/>
    </location>
    <ligand>
        <name>ATP</name>
        <dbReference type="ChEBI" id="CHEBI:30616"/>
    </ligand>
</feature>
<dbReference type="Gene3D" id="1.10.10.350">
    <property type="match status" value="1"/>
</dbReference>
<dbReference type="InterPro" id="IPR020058">
    <property type="entry name" value="Glu/Gln-tRNA-synth_Ib_cat-dom"/>
</dbReference>
<dbReference type="GO" id="GO:0000049">
    <property type="term" value="F:tRNA binding"/>
    <property type="evidence" value="ECO:0007669"/>
    <property type="project" value="InterPro"/>
</dbReference>
<comment type="function">
    <text evidence="7">Catalyzes the attachment of glutamate to tRNA(Glu) in a two-step reaction: glutamate is first activated by ATP to form Glu-AMP and then transferred to the acceptor end of tRNA(Glu).</text>
</comment>
<keyword evidence="7" id="KW-0963">Cytoplasm</keyword>
<name>A0A1F4ULB0_UNCKA</name>
<dbReference type="InterPro" id="IPR004527">
    <property type="entry name" value="Glu-tRNA-ligase_bac/mito"/>
</dbReference>
<dbReference type="Pfam" id="PF00749">
    <property type="entry name" value="tRNA-synt_1c"/>
    <property type="match status" value="1"/>
</dbReference>
<dbReference type="InterPro" id="IPR020751">
    <property type="entry name" value="aa-tRNA-synth_I_codon-bd_sub2"/>
</dbReference>
<comment type="caution">
    <text evidence="10">The sequence shown here is derived from an EMBL/GenBank/DDBJ whole genome shotgun (WGS) entry which is preliminary data.</text>
</comment>
<keyword evidence="4 7" id="KW-0067">ATP-binding</keyword>
<evidence type="ECO:0000259" key="8">
    <source>
        <dbReference type="Pfam" id="PF00749"/>
    </source>
</evidence>
<comment type="subcellular location">
    <subcellularLocation>
        <location evidence="7">Cytoplasm</location>
    </subcellularLocation>
</comment>
<dbReference type="SUPFAM" id="SSF52374">
    <property type="entry name" value="Nucleotidylyl transferase"/>
    <property type="match status" value="1"/>
</dbReference>
<reference evidence="10 11" key="1">
    <citation type="journal article" date="2016" name="Nat. Commun.">
        <title>Thousands of microbial genomes shed light on interconnected biogeochemical processes in an aquifer system.</title>
        <authorList>
            <person name="Anantharaman K."/>
            <person name="Brown C.T."/>
            <person name="Hug L.A."/>
            <person name="Sharon I."/>
            <person name="Castelle C.J."/>
            <person name="Probst A.J."/>
            <person name="Thomas B.C."/>
            <person name="Singh A."/>
            <person name="Wilkins M.J."/>
            <person name="Karaoz U."/>
            <person name="Brodie E.L."/>
            <person name="Williams K.H."/>
            <person name="Hubbard S.S."/>
            <person name="Banfield J.F."/>
        </authorList>
    </citation>
    <scope>NUCLEOTIDE SEQUENCE [LARGE SCALE GENOMIC DNA]</scope>
</reference>
<keyword evidence="5 7" id="KW-0648">Protein biosynthesis</keyword>
<protein>
    <recommendedName>
        <fullName evidence="7">Glutamate--tRNA ligase</fullName>
        <ecNumber evidence="7">6.1.1.17</ecNumber>
    </recommendedName>
    <alternativeName>
        <fullName evidence="7">Glutamyl-tRNA synthetase</fullName>
        <shortName evidence="7">GluRS</shortName>
    </alternativeName>
</protein>
<dbReference type="InterPro" id="IPR008925">
    <property type="entry name" value="aa_tRNA-synth_I_cd-bd_sf"/>
</dbReference>
<comment type="similarity">
    <text evidence="1 7">Belongs to the class-I aminoacyl-tRNA synthetase family. Glutamate--tRNA ligase type 1 subfamily.</text>
</comment>
<dbReference type="PANTHER" id="PTHR43311:SF2">
    <property type="entry name" value="GLUTAMATE--TRNA LIGASE, MITOCHONDRIAL-RELATED"/>
    <property type="match status" value="1"/>
</dbReference>
<evidence type="ECO:0000256" key="3">
    <source>
        <dbReference type="ARBA" id="ARBA00022741"/>
    </source>
</evidence>
<keyword evidence="2 7" id="KW-0436">Ligase</keyword>
<evidence type="ECO:0000256" key="1">
    <source>
        <dbReference type="ARBA" id="ARBA00007894"/>
    </source>
</evidence>
<dbReference type="FunFam" id="3.40.50.620:FF:000045">
    <property type="entry name" value="Glutamate--tRNA ligase, mitochondrial"/>
    <property type="match status" value="1"/>
</dbReference>
<dbReference type="HAMAP" id="MF_00022">
    <property type="entry name" value="Glu_tRNA_synth_type1"/>
    <property type="match status" value="1"/>
</dbReference>
<evidence type="ECO:0000313" key="11">
    <source>
        <dbReference type="Proteomes" id="UP000178615"/>
    </source>
</evidence>
<dbReference type="EMBL" id="MEUV01000023">
    <property type="protein sequence ID" value="OGC45696.1"/>
    <property type="molecule type" value="Genomic_DNA"/>
</dbReference>
<keyword evidence="6 7" id="KW-0030">Aminoacyl-tRNA synthetase</keyword>
<organism evidence="10 11">
    <name type="scientific">candidate division WWE3 bacterium RBG_19FT_COMBO_34_6</name>
    <dbReference type="NCBI Taxonomy" id="1802612"/>
    <lineage>
        <taxon>Bacteria</taxon>
        <taxon>Katanobacteria</taxon>
    </lineage>
</organism>
<dbReference type="GO" id="GO:0005524">
    <property type="term" value="F:ATP binding"/>
    <property type="evidence" value="ECO:0007669"/>
    <property type="project" value="UniProtKB-UniRule"/>
</dbReference>
<dbReference type="EC" id="6.1.1.17" evidence="7"/>
<dbReference type="NCBIfam" id="TIGR00464">
    <property type="entry name" value="gltX_bact"/>
    <property type="match status" value="1"/>
</dbReference>
<evidence type="ECO:0000256" key="6">
    <source>
        <dbReference type="ARBA" id="ARBA00023146"/>
    </source>
</evidence>
<evidence type="ECO:0000256" key="5">
    <source>
        <dbReference type="ARBA" id="ARBA00022917"/>
    </source>
</evidence>
<dbReference type="GO" id="GO:0008270">
    <property type="term" value="F:zinc ion binding"/>
    <property type="evidence" value="ECO:0007669"/>
    <property type="project" value="InterPro"/>
</dbReference>
<feature type="short sequence motif" description="'HIGH' region" evidence="7">
    <location>
        <begin position="10"/>
        <end position="20"/>
    </location>
</feature>
<dbReference type="PANTHER" id="PTHR43311">
    <property type="entry name" value="GLUTAMATE--TRNA LIGASE"/>
    <property type="match status" value="1"/>
</dbReference>
<dbReference type="InterPro" id="IPR049940">
    <property type="entry name" value="GluQ/Sye"/>
</dbReference>
<dbReference type="SUPFAM" id="SSF48163">
    <property type="entry name" value="An anticodon-binding domain of class I aminoacyl-tRNA synthetases"/>
    <property type="match status" value="1"/>
</dbReference>
<dbReference type="InterPro" id="IPR014729">
    <property type="entry name" value="Rossmann-like_a/b/a_fold"/>
</dbReference>
<evidence type="ECO:0000256" key="7">
    <source>
        <dbReference type="HAMAP-Rule" id="MF_00022"/>
    </source>
</evidence>